<dbReference type="Proteomes" id="UP000256970">
    <property type="component" value="Unassembled WGS sequence"/>
</dbReference>
<proteinExistence type="predicted"/>
<evidence type="ECO:0000313" key="3">
    <source>
        <dbReference type="Proteomes" id="UP000256970"/>
    </source>
</evidence>
<evidence type="ECO:0000259" key="1">
    <source>
        <dbReference type="Pfam" id="PF08373"/>
    </source>
</evidence>
<accession>A0A383VGE5</accession>
<gene>
    <name evidence="2" type="ORF">BQ4739_LOCUS4008</name>
</gene>
<keyword evidence="3" id="KW-1185">Reference proteome</keyword>
<organism evidence="2 3">
    <name type="scientific">Tetradesmus obliquus</name>
    <name type="common">Green alga</name>
    <name type="synonym">Acutodesmus obliquus</name>
    <dbReference type="NCBI Taxonomy" id="3088"/>
    <lineage>
        <taxon>Eukaryota</taxon>
        <taxon>Viridiplantae</taxon>
        <taxon>Chlorophyta</taxon>
        <taxon>core chlorophytes</taxon>
        <taxon>Chlorophyceae</taxon>
        <taxon>CS clade</taxon>
        <taxon>Sphaeropleales</taxon>
        <taxon>Scenedesmaceae</taxon>
        <taxon>Tetradesmus</taxon>
    </lineage>
</organism>
<dbReference type="Pfam" id="PF08373">
    <property type="entry name" value="RAP"/>
    <property type="match status" value="1"/>
</dbReference>
<dbReference type="AlphaFoldDB" id="A0A383VGE5"/>
<feature type="domain" description="RAP" evidence="1">
    <location>
        <begin position="45"/>
        <end position="75"/>
    </location>
</feature>
<protein>
    <recommendedName>
        <fullName evidence="1">RAP domain-containing protein</fullName>
    </recommendedName>
</protein>
<reference evidence="2 3" key="1">
    <citation type="submission" date="2016-10" db="EMBL/GenBank/DDBJ databases">
        <authorList>
            <person name="Cai Z."/>
        </authorList>
    </citation>
    <scope>NUCLEOTIDE SEQUENCE [LARGE SCALE GENOMIC DNA]</scope>
</reference>
<evidence type="ECO:0000313" key="2">
    <source>
        <dbReference type="EMBL" id="SZX63466.1"/>
    </source>
</evidence>
<dbReference type="EMBL" id="FNXT01000321">
    <property type="protein sequence ID" value="SZX63466.1"/>
    <property type="molecule type" value="Genomic_DNA"/>
</dbReference>
<sequence length="110" mass="12408">MVPQPTGSTLYCSRLLRKRGYAVGQVISGHLFVLAHRPGSKMVLQLTCSTLYRSRLLRQRGYAVVSVSYYEWREWCAAGMERQQLLRVIQQQVQHQQQQSAAAAAVAGKT</sequence>
<name>A0A383VGE5_TETOB</name>
<dbReference type="InterPro" id="IPR013584">
    <property type="entry name" value="RAP"/>
</dbReference>